<dbReference type="AlphaFoldDB" id="A0A1W5ZTR3"/>
<gene>
    <name evidence="1" type="ORF">HM131_07540</name>
</gene>
<evidence type="ECO:0000313" key="2">
    <source>
        <dbReference type="Proteomes" id="UP000192527"/>
    </source>
</evidence>
<protein>
    <submittedName>
        <fullName evidence="1">Uncharacterized protein</fullName>
    </submittedName>
</protein>
<name>A0A1W5ZTR3_9BACI</name>
<dbReference type="Proteomes" id="UP000192527">
    <property type="component" value="Chromosome"/>
</dbReference>
<dbReference type="KEGG" id="hmn:HM131_07540"/>
<keyword evidence="2" id="KW-1185">Reference proteome</keyword>
<proteinExistence type="predicted"/>
<dbReference type="RefSeq" id="WP_085029181.1">
    <property type="nucleotide sequence ID" value="NZ_CP020772.1"/>
</dbReference>
<accession>A0A1W5ZTR3</accession>
<sequence>MSLQRKRIVEIEDCAGQQVVVSTKDWVYIGKLEVITSGELIINVGDLLLTVNREDVDNVLVK</sequence>
<dbReference type="EMBL" id="CP020772">
    <property type="protein sequence ID" value="ARI76704.1"/>
    <property type="molecule type" value="Genomic_DNA"/>
</dbReference>
<reference evidence="1 2" key="1">
    <citation type="submission" date="2017-04" db="EMBL/GenBank/DDBJ databases">
        <title>The whole genome sequencing and assembly of Halobacillus mangrovi strain.</title>
        <authorList>
            <person name="Lee S.-J."/>
            <person name="Park M.-K."/>
            <person name="Kim J.-Y."/>
            <person name="Lee Y.-J."/>
            <person name="Yi H."/>
            <person name="Bahn Y.-S."/>
            <person name="Kim J.F."/>
            <person name="Lee D.-W."/>
        </authorList>
    </citation>
    <scope>NUCLEOTIDE SEQUENCE [LARGE SCALE GENOMIC DNA]</scope>
    <source>
        <strain evidence="1 2">KTB 131</strain>
    </source>
</reference>
<evidence type="ECO:0000313" key="1">
    <source>
        <dbReference type="EMBL" id="ARI76704.1"/>
    </source>
</evidence>
<organism evidence="1 2">
    <name type="scientific">Halobacillus mangrovi</name>
    <dbReference type="NCBI Taxonomy" id="402384"/>
    <lineage>
        <taxon>Bacteria</taxon>
        <taxon>Bacillati</taxon>
        <taxon>Bacillota</taxon>
        <taxon>Bacilli</taxon>
        <taxon>Bacillales</taxon>
        <taxon>Bacillaceae</taxon>
        <taxon>Halobacillus</taxon>
    </lineage>
</organism>